<name>A0A2U9IGK5_9CREN</name>
<feature type="transmembrane region" description="Helical" evidence="7">
    <location>
        <begin position="399"/>
        <end position="420"/>
    </location>
</feature>
<feature type="transmembrane region" description="Helical" evidence="7">
    <location>
        <begin position="489"/>
        <end position="508"/>
    </location>
</feature>
<feature type="transmembrane region" description="Helical" evidence="7">
    <location>
        <begin position="463"/>
        <end position="483"/>
    </location>
</feature>
<feature type="transmembrane region" description="Helical" evidence="7">
    <location>
        <begin position="341"/>
        <end position="359"/>
    </location>
</feature>
<feature type="transmembrane region" description="Helical" evidence="7">
    <location>
        <begin position="275"/>
        <end position="298"/>
    </location>
</feature>
<dbReference type="EMBL" id="CP029289">
    <property type="protein sequence ID" value="AWR95163.1"/>
    <property type="molecule type" value="Genomic_DNA"/>
</dbReference>
<reference evidence="9 10" key="1">
    <citation type="submission" date="2018-05" db="EMBL/GenBank/DDBJ databases">
        <title>Complete Genome Sequences of Extremely Thermoacidophilic, Metal-Mobilizing Type-Strain Members of the Archaeal Family Sulfolobaceae: Acidianus brierleyi DSM-1651T, Acidianus sulfidivorans DSM-18786T, Metallosphaera hakonensis DSM-7519T, and Metallosphaera prunae DSM-10039T.</title>
        <authorList>
            <person name="Counts J.A."/>
            <person name="Kelly R.M."/>
        </authorList>
    </citation>
    <scope>NUCLEOTIDE SEQUENCE [LARGE SCALE GENOMIC DNA]</scope>
    <source>
        <strain evidence="9 10">DSM 1651</strain>
    </source>
</reference>
<comment type="similarity">
    <text evidence="2">Belongs to the monovalent cation:proton antiporter 2 (CPA2) transporter (TC 2.A.37) family.</text>
</comment>
<proteinExistence type="inferred from homology"/>
<organism evidence="9 10">
    <name type="scientific">Acidianus brierleyi</name>
    <dbReference type="NCBI Taxonomy" id="41673"/>
    <lineage>
        <taxon>Archaea</taxon>
        <taxon>Thermoproteota</taxon>
        <taxon>Thermoprotei</taxon>
        <taxon>Sulfolobales</taxon>
        <taxon>Sulfolobaceae</taxon>
        <taxon>Acidianus</taxon>
    </lineage>
</organism>
<evidence type="ECO:0000256" key="5">
    <source>
        <dbReference type="ARBA" id="ARBA00022989"/>
    </source>
</evidence>
<keyword evidence="5 7" id="KW-1133">Transmembrane helix</keyword>
<evidence type="ECO:0000256" key="7">
    <source>
        <dbReference type="SAM" id="Phobius"/>
    </source>
</evidence>
<protein>
    <recommendedName>
        <fullName evidence="8">Cation/H+ exchanger transmembrane domain-containing protein</fullName>
    </recommendedName>
</protein>
<keyword evidence="10" id="KW-1185">Reference proteome</keyword>
<dbReference type="PANTHER" id="PTHR42751:SF3">
    <property type="entry name" value="SODIUM_GLUTAMATE SYMPORTER"/>
    <property type="match status" value="1"/>
</dbReference>
<evidence type="ECO:0000256" key="6">
    <source>
        <dbReference type="ARBA" id="ARBA00023136"/>
    </source>
</evidence>
<sequence length="522" mass="58007">MQSLQTLALILVSASVLGLILNRFKISPVLAYLLAGLLGVYLSVNYEGEIFQFLDFLALNLISFEIGATLEISRLKTLFIRSSVIVFIETISAISIILTLGFLLRLNILESIFLGLIAADTSTSIAFKLSQGKLDEKDRELILSVSSLEDVLSFLALAAISASRDIGSLIVDLPIATISSLILGYFISRYLIKPTLNFSNESIILSAITAVFLFNLISNELDIPNTYGSFLLGLSAALTLKNTVKVTNLLMPIRELSLIFFFIVAGSYLKIGNSLLIFLPISILLIIVKYLSFSIATWMTGSEFLRAFRLGLFMTPISEFGIIISLDAINQGFNILPVYDISTLVVAFSSTVSSIIINSEKRILKGISKIYFKSTFLQNVDRIVKSNSFSRKTQFNFEYVKPIIVTIGIVTSLYTVLVSLKTYLPFLLSFTAPIITAFSILFILFLWKDSIEKVNTEGKIKEILKILSIMISIPVSLILISMLVSFLGFSFISILALFISILVLLLLYRRIERIVREIENII</sequence>
<dbReference type="InterPro" id="IPR038770">
    <property type="entry name" value="Na+/solute_symporter_sf"/>
</dbReference>
<feature type="transmembrane region" description="Helical" evidence="7">
    <location>
        <begin position="198"/>
        <end position="217"/>
    </location>
</feature>
<feature type="transmembrane region" description="Helical" evidence="7">
    <location>
        <begin position="50"/>
        <end position="72"/>
    </location>
</feature>
<dbReference type="Proteomes" id="UP000248044">
    <property type="component" value="Chromosome"/>
</dbReference>
<feature type="transmembrane region" description="Helical" evidence="7">
    <location>
        <begin position="166"/>
        <end position="186"/>
    </location>
</feature>
<accession>A0A2U9IGK5</accession>
<feature type="domain" description="Cation/H+ exchanger transmembrane" evidence="8">
    <location>
        <begin position="12"/>
        <end position="357"/>
    </location>
</feature>
<dbReference type="Pfam" id="PF00999">
    <property type="entry name" value="Na_H_Exchanger"/>
    <property type="match status" value="1"/>
</dbReference>
<keyword evidence="4 7" id="KW-0812">Transmembrane</keyword>
<keyword evidence="6 7" id="KW-0472">Membrane</keyword>
<dbReference type="PANTHER" id="PTHR42751">
    <property type="entry name" value="SODIUM/HYDROGEN EXCHANGER FAMILY/TRKA DOMAIN PROTEIN"/>
    <property type="match status" value="1"/>
</dbReference>
<evidence type="ECO:0000256" key="4">
    <source>
        <dbReference type="ARBA" id="ARBA00022692"/>
    </source>
</evidence>
<dbReference type="RefSeq" id="WP_110271044.1">
    <property type="nucleotide sequence ID" value="NZ_CP029289.2"/>
</dbReference>
<evidence type="ECO:0000313" key="9">
    <source>
        <dbReference type="EMBL" id="AWR95163.1"/>
    </source>
</evidence>
<dbReference type="GeneID" id="36832830"/>
<evidence type="ECO:0000259" key="8">
    <source>
        <dbReference type="Pfam" id="PF00999"/>
    </source>
</evidence>
<gene>
    <name evidence="9" type="ORF">DFR85_11700</name>
</gene>
<keyword evidence="3" id="KW-0813">Transport</keyword>
<dbReference type="AlphaFoldDB" id="A0A2U9IGK5"/>
<evidence type="ECO:0000256" key="2">
    <source>
        <dbReference type="ARBA" id="ARBA00005551"/>
    </source>
</evidence>
<evidence type="ECO:0000256" key="3">
    <source>
        <dbReference type="ARBA" id="ARBA00022448"/>
    </source>
</evidence>
<feature type="transmembrane region" description="Helical" evidence="7">
    <location>
        <begin position="6"/>
        <end position="22"/>
    </location>
</feature>
<dbReference type="GO" id="GO:0016020">
    <property type="term" value="C:membrane"/>
    <property type="evidence" value="ECO:0007669"/>
    <property type="project" value="UniProtKB-SubCell"/>
</dbReference>
<dbReference type="KEGG" id="abri:DFR85_11700"/>
<evidence type="ECO:0000256" key="1">
    <source>
        <dbReference type="ARBA" id="ARBA00004141"/>
    </source>
</evidence>
<dbReference type="GO" id="GO:1902600">
    <property type="term" value="P:proton transmembrane transport"/>
    <property type="evidence" value="ECO:0007669"/>
    <property type="project" value="InterPro"/>
</dbReference>
<feature type="transmembrane region" description="Helical" evidence="7">
    <location>
        <begin position="84"/>
        <end position="106"/>
    </location>
</feature>
<feature type="transmembrane region" description="Helical" evidence="7">
    <location>
        <begin position="29"/>
        <end position="44"/>
    </location>
</feature>
<dbReference type="GO" id="GO:0015297">
    <property type="term" value="F:antiporter activity"/>
    <property type="evidence" value="ECO:0007669"/>
    <property type="project" value="InterPro"/>
</dbReference>
<comment type="subcellular location">
    <subcellularLocation>
        <location evidence="1">Membrane</location>
        <topology evidence="1">Multi-pass membrane protein</topology>
    </subcellularLocation>
</comment>
<dbReference type="OrthoDB" id="43520at2157"/>
<dbReference type="InterPro" id="IPR006153">
    <property type="entry name" value="Cation/H_exchanger_TM"/>
</dbReference>
<evidence type="ECO:0000313" key="10">
    <source>
        <dbReference type="Proteomes" id="UP000248044"/>
    </source>
</evidence>
<feature type="transmembrane region" description="Helical" evidence="7">
    <location>
        <begin position="252"/>
        <end position="269"/>
    </location>
</feature>
<dbReference type="Gene3D" id="1.20.1530.20">
    <property type="match status" value="1"/>
</dbReference>
<feature type="transmembrane region" description="Helical" evidence="7">
    <location>
        <begin position="426"/>
        <end position="447"/>
    </location>
</feature>